<dbReference type="OrthoDB" id="185373at2759"/>
<name>A0A830CSY8_9LAMI</name>
<dbReference type="Gene3D" id="1.25.40.10">
    <property type="entry name" value="Tetratricopeptide repeat domain"/>
    <property type="match status" value="2"/>
</dbReference>
<dbReference type="FunFam" id="1.25.40.10:FF:000333">
    <property type="entry name" value="Pentatricopeptide repeat-containing protein"/>
    <property type="match status" value="1"/>
</dbReference>
<protein>
    <submittedName>
        <fullName evidence="5">Pentatricopeptide repeat-containing protein at5g50990</fullName>
    </submittedName>
</protein>
<dbReference type="InterPro" id="IPR002885">
    <property type="entry name" value="PPR_rpt"/>
</dbReference>
<dbReference type="GO" id="GO:0008270">
    <property type="term" value="F:zinc ion binding"/>
    <property type="evidence" value="ECO:0007669"/>
    <property type="project" value="InterPro"/>
</dbReference>
<dbReference type="PANTHER" id="PTHR47926:SF360">
    <property type="entry name" value="PENTATRICOPEPTIDE REPEAT-CONTAINING PROTEIN"/>
    <property type="match status" value="1"/>
</dbReference>
<evidence type="ECO:0000256" key="2">
    <source>
        <dbReference type="ARBA" id="ARBA00022737"/>
    </source>
</evidence>
<proteinExistence type="inferred from homology"/>
<dbReference type="InterPro" id="IPR046960">
    <property type="entry name" value="PPR_At4g14850-like_plant"/>
</dbReference>
<dbReference type="EMBL" id="BMAC01000673">
    <property type="protein sequence ID" value="GFQ01313.1"/>
    <property type="molecule type" value="Genomic_DNA"/>
</dbReference>
<dbReference type="InterPro" id="IPR011990">
    <property type="entry name" value="TPR-like_helical_dom_sf"/>
</dbReference>
<evidence type="ECO:0000256" key="3">
    <source>
        <dbReference type="PROSITE-ProRule" id="PRU00708"/>
    </source>
</evidence>
<dbReference type="PANTHER" id="PTHR47926">
    <property type="entry name" value="PENTATRICOPEPTIDE REPEAT-CONTAINING PROTEIN"/>
    <property type="match status" value="1"/>
</dbReference>
<feature type="repeat" description="PPR" evidence="3">
    <location>
        <begin position="158"/>
        <end position="192"/>
    </location>
</feature>
<comment type="caution">
    <text evidence="5">The sequence shown here is derived from an EMBL/GenBank/DDBJ whole genome shotgun (WGS) entry which is preliminary data.</text>
</comment>
<evidence type="ECO:0000313" key="6">
    <source>
        <dbReference type="Proteomes" id="UP000653305"/>
    </source>
</evidence>
<dbReference type="Pfam" id="PF20431">
    <property type="entry name" value="E_motif"/>
    <property type="match status" value="1"/>
</dbReference>
<dbReference type="Pfam" id="PF13041">
    <property type="entry name" value="PPR_2"/>
    <property type="match status" value="2"/>
</dbReference>
<comment type="similarity">
    <text evidence="1">Belongs to the PPR family. PCMP-H subfamily.</text>
</comment>
<dbReference type="GO" id="GO:0003723">
    <property type="term" value="F:RNA binding"/>
    <property type="evidence" value="ECO:0007669"/>
    <property type="project" value="InterPro"/>
</dbReference>
<keyword evidence="2" id="KW-0677">Repeat</keyword>
<dbReference type="Pfam" id="PF14432">
    <property type="entry name" value="DYW_deaminase"/>
    <property type="match status" value="1"/>
</dbReference>
<gene>
    <name evidence="5" type="ORF">PHJA_002275200</name>
</gene>
<dbReference type="InterPro" id="IPR032867">
    <property type="entry name" value="DYW_dom"/>
</dbReference>
<feature type="repeat" description="PPR" evidence="3">
    <location>
        <begin position="259"/>
        <end position="293"/>
    </location>
</feature>
<dbReference type="FunFam" id="1.25.40.10:FF:000242">
    <property type="entry name" value="Pentatricopeptide repeat-containing protein"/>
    <property type="match status" value="1"/>
</dbReference>
<accession>A0A830CSY8</accession>
<keyword evidence="6" id="KW-1185">Reference proteome</keyword>
<dbReference type="Proteomes" id="UP000653305">
    <property type="component" value="Unassembled WGS sequence"/>
</dbReference>
<reference evidence="5" key="1">
    <citation type="submission" date="2020-07" db="EMBL/GenBank/DDBJ databases">
        <title>Ethylene signaling mediates host invasion by parasitic plants.</title>
        <authorList>
            <person name="Yoshida S."/>
        </authorList>
    </citation>
    <scope>NUCLEOTIDE SEQUENCE</scope>
    <source>
        <strain evidence="5">Okayama</strain>
    </source>
</reference>
<sequence length="564" mass="64041">MEVLKRRLFHLSTPFRWSHSAIFNPKPDSNFASPRTLCSVTVAGVNDLIDRNEFFFEFDDQTLLNILESCKLSHDFRTAVNVHSKIVKHGYGMYPLLLSTLLKVYVACEKPTLTQQLLSEICFLNFDVVSANLLIDSFLKVGEINNAKKVFSALRARDVVTWNLIIGGYVKNRLFLEAIEVFKEMLETDIEPDGFTFASVVTACSRLGALNHGKWVHGLMIEKKTELNYILSSALVDMYSRCGRIETAKSIFDAAHRTHVSIWNAMINALAMHGLALDAISVFSAMDLEDISPDHVTFIGLITACSHGGLVEQGREYFNLMQQKHYSIQPQIEHYGAMVDLFARAGLLEEAYAMIEKMPMEPDVVIWRTLLSACRTHKNSKLGEVIVGKIKHLGSGDYVLMSNIYCSANKWDNAETMRHTMNKMGVHKSKGKSWVELHGIIHHFKAGDRAHPETEAIYTVLEALIRRSRMEGYVSVRDLVFMDISEEEKEENLNYHSEKLALAYGILKSSPGSEISISKNLRTCLDCHCWIKIVSRVLNRVITVRDRIRFHRFEKGSCSCGDYW</sequence>
<dbReference type="InterPro" id="IPR046848">
    <property type="entry name" value="E_motif"/>
</dbReference>
<dbReference type="PROSITE" id="PS51375">
    <property type="entry name" value="PPR"/>
    <property type="match status" value="2"/>
</dbReference>
<dbReference type="NCBIfam" id="TIGR00756">
    <property type="entry name" value="PPR"/>
    <property type="match status" value="2"/>
</dbReference>
<feature type="domain" description="DYW" evidence="4">
    <location>
        <begin position="472"/>
        <end position="564"/>
    </location>
</feature>
<dbReference type="GO" id="GO:0009451">
    <property type="term" value="P:RNA modification"/>
    <property type="evidence" value="ECO:0007669"/>
    <property type="project" value="InterPro"/>
</dbReference>
<evidence type="ECO:0000259" key="4">
    <source>
        <dbReference type="Pfam" id="PF14432"/>
    </source>
</evidence>
<evidence type="ECO:0000313" key="5">
    <source>
        <dbReference type="EMBL" id="GFQ01313.1"/>
    </source>
</evidence>
<dbReference type="Pfam" id="PF01535">
    <property type="entry name" value="PPR"/>
    <property type="match status" value="2"/>
</dbReference>
<evidence type="ECO:0000256" key="1">
    <source>
        <dbReference type="ARBA" id="ARBA00006643"/>
    </source>
</evidence>
<organism evidence="5 6">
    <name type="scientific">Phtheirospermum japonicum</name>
    <dbReference type="NCBI Taxonomy" id="374723"/>
    <lineage>
        <taxon>Eukaryota</taxon>
        <taxon>Viridiplantae</taxon>
        <taxon>Streptophyta</taxon>
        <taxon>Embryophyta</taxon>
        <taxon>Tracheophyta</taxon>
        <taxon>Spermatophyta</taxon>
        <taxon>Magnoliopsida</taxon>
        <taxon>eudicotyledons</taxon>
        <taxon>Gunneridae</taxon>
        <taxon>Pentapetalae</taxon>
        <taxon>asterids</taxon>
        <taxon>lamiids</taxon>
        <taxon>Lamiales</taxon>
        <taxon>Orobanchaceae</taxon>
        <taxon>Orobanchaceae incertae sedis</taxon>
        <taxon>Phtheirospermum</taxon>
    </lineage>
</organism>
<dbReference type="AlphaFoldDB" id="A0A830CSY8"/>